<sequence>MGLAAPRKRSHQAVAPQQISNTLPAPSQRQSQPSETSYALSSVTDTASTTLRATPFLPTKLLAILETPTSVSSPVLAETTSSAHTSAVALGIVFGVFFGTIIFSFIIWRLCRRRSTPKTSASTWPSSAKAATTMPVRYSSTMRYPHRPTMARIRSGDRGERAAPSEEVEKGRTTPKVVKVIQSDAPVQSSERDFRPLSHGTRQPGHHRDLSISRRREFPHPGRQAVMDVSSPTTEEWETDDVHPPEKSRHKYDDLDDRPAVRGRYGQDNPYHPPPLIYVAGREAHERSSRRSHERVLQHPQGHGQVAHERRRIRRSQPTSLRVVGQYWRRATKCHIVVIVFKLFGGREELVAATFTFAESDQSQVLAPIRGGTVSGC</sequence>
<evidence type="ECO:0000256" key="2">
    <source>
        <dbReference type="SAM" id="Phobius"/>
    </source>
</evidence>
<name>F8N4C1_NEUT8</name>
<keyword evidence="4" id="KW-1185">Reference proteome</keyword>
<feature type="compositionally biased region" description="Basic and acidic residues" evidence="1">
    <location>
        <begin position="206"/>
        <end position="220"/>
    </location>
</feature>
<dbReference type="Proteomes" id="UP000008065">
    <property type="component" value="Unassembled WGS sequence"/>
</dbReference>
<dbReference type="OrthoDB" id="10329048at2759"/>
<evidence type="ECO:0000313" key="3">
    <source>
        <dbReference type="EMBL" id="EGO51864.1"/>
    </source>
</evidence>
<accession>F8N4C1</accession>
<evidence type="ECO:0000313" key="4">
    <source>
        <dbReference type="Proteomes" id="UP000008065"/>
    </source>
</evidence>
<reference evidence="4" key="1">
    <citation type="journal article" date="2011" name="Genetics">
        <title>Massive changes in genome architecture accompany the transition to self-fertility in the filamentous fungus Neurospora tetrasperma.</title>
        <authorList>
            <person name="Ellison C.E."/>
            <person name="Stajich J.E."/>
            <person name="Jacobson D.J."/>
            <person name="Natvig D.O."/>
            <person name="Lapidus A."/>
            <person name="Foster B."/>
            <person name="Aerts A."/>
            <person name="Riley R."/>
            <person name="Lindquist E.A."/>
            <person name="Grigoriev I.V."/>
            <person name="Taylor J.W."/>
        </authorList>
    </citation>
    <scope>NUCLEOTIDE SEQUENCE [LARGE SCALE GENOMIC DNA]</scope>
    <source>
        <strain evidence="4">FGSC 2508 / P0657</strain>
    </source>
</reference>
<dbReference type="KEGG" id="nte:NEUTE1DRAFT104886"/>
<feature type="compositionally biased region" description="Basic residues" evidence="1">
    <location>
        <begin position="1"/>
        <end position="11"/>
    </location>
</feature>
<keyword evidence="2" id="KW-0812">Transmembrane</keyword>
<keyword evidence="2" id="KW-1133">Transmembrane helix</keyword>
<feature type="transmembrane region" description="Helical" evidence="2">
    <location>
        <begin position="87"/>
        <end position="108"/>
    </location>
</feature>
<dbReference type="HOGENOM" id="CLU_696564_0_0_1"/>
<feature type="compositionally biased region" description="Polar residues" evidence="1">
    <location>
        <begin position="15"/>
        <end position="39"/>
    </location>
</feature>
<dbReference type="AlphaFoldDB" id="F8N4C1"/>
<evidence type="ECO:0000256" key="1">
    <source>
        <dbReference type="SAM" id="MobiDB-lite"/>
    </source>
</evidence>
<dbReference type="VEuPathDB" id="FungiDB:NEUTE1DRAFT_104886"/>
<feature type="region of interest" description="Disordered" evidence="1">
    <location>
        <begin position="182"/>
        <end position="259"/>
    </location>
</feature>
<dbReference type="EMBL" id="GL891382">
    <property type="protein sequence ID" value="EGO51864.1"/>
    <property type="molecule type" value="Genomic_DNA"/>
</dbReference>
<dbReference type="RefSeq" id="XP_009855509.1">
    <property type="nucleotide sequence ID" value="XM_009857207.1"/>
</dbReference>
<gene>
    <name evidence="3" type="ORF">NEUTE1DRAFT_104886</name>
</gene>
<feature type="region of interest" description="Disordered" evidence="1">
    <location>
        <begin position="155"/>
        <end position="174"/>
    </location>
</feature>
<dbReference type="GeneID" id="20822147"/>
<proteinExistence type="predicted"/>
<keyword evidence="2" id="KW-0472">Membrane</keyword>
<protein>
    <submittedName>
        <fullName evidence="3">Uncharacterized protein</fullName>
    </submittedName>
</protein>
<organism evidence="3 4">
    <name type="scientific">Neurospora tetrasperma (strain FGSC 2508 / ATCC MYA-4615 / P0657)</name>
    <dbReference type="NCBI Taxonomy" id="510951"/>
    <lineage>
        <taxon>Eukaryota</taxon>
        <taxon>Fungi</taxon>
        <taxon>Dikarya</taxon>
        <taxon>Ascomycota</taxon>
        <taxon>Pezizomycotina</taxon>
        <taxon>Sordariomycetes</taxon>
        <taxon>Sordariomycetidae</taxon>
        <taxon>Sordariales</taxon>
        <taxon>Sordariaceae</taxon>
        <taxon>Neurospora</taxon>
    </lineage>
</organism>
<feature type="compositionally biased region" description="Basic and acidic residues" evidence="1">
    <location>
        <begin position="240"/>
        <end position="259"/>
    </location>
</feature>
<feature type="compositionally biased region" description="Basic and acidic residues" evidence="1">
    <location>
        <begin position="155"/>
        <end position="172"/>
    </location>
</feature>
<feature type="region of interest" description="Disordered" evidence="1">
    <location>
        <begin position="1"/>
        <end position="39"/>
    </location>
</feature>